<dbReference type="Pfam" id="PF01580">
    <property type="entry name" value="FtsK_SpoIIIE"/>
    <property type="match status" value="1"/>
</dbReference>
<evidence type="ECO:0000256" key="4">
    <source>
        <dbReference type="SAM" id="Coils"/>
    </source>
</evidence>
<feature type="compositionally biased region" description="Low complexity" evidence="5">
    <location>
        <begin position="140"/>
        <end position="158"/>
    </location>
</feature>
<evidence type="ECO:0000256" key="3">
    <source>
        <dbReference type="PROSITE-ProRule" id="PRU00289"/>
    </source>
</evidence>
<keyword evidence="1 3" id="KW-0547">Nucleotide-binding</keyword>
<dbReference type="PROSITE" id="PS50901">
    <property type="entry name" value="FTSK"/>
    <property type="match status" value="1"/>
</dbReference>
<comment type="caution">
    <text evidence="8">The sequence shown here is derived from an EMBL/GenBank/DDBJ whole genome shotgun (WGS) entry which is preliminary data.</text>
</comment>
<dbReference type="CDD" id="cd01127">
    <property type="entry name" value="TrwB_TraG_TraD_VirD4"/>
    <property type="match status" value="1"/>
</dbReference>
<sequence length="935" mass="99037">MAESTKHRVMEIRAGLSHALGAAQVALERAQAALEEAEARHRKVGTAVTARRRKLAATRDERIREIEAWHDTELAALAGAAAGAADRAAPGAAGEPWHSWEVTPLDAAAELRVGRLMLPEAPVPSPVRTERPGTTGPGDGDAWAGGAWAGAPGEAAEPPAGPESEPPPVTGPAGEDGPPEVPALVRLLDHGHIVIEGDRRAGDDVAAGLLLRALGSSPPGHVQIIGYDPESLGGGLAGFAPLASAGVLTFVGPDGLEKLLDELVGHVRRINETVLAGEYSSLRELHRATKRRPEPWRVAVLLGGGELSRHERSQLDRLLRTGAACGVHLVIRGLSVQPGPDVESVTAAPGDGARIGGAGALPVRLDPGPPPALVTVTCRQIAEAVAAGPAPVALDSLLPGAGDEWREESATGLTAPLGDSPQGPRVLVTLSDYPPHALIAGPSGTGKTNFIYAWLGALAARYSPRELAFYLLDFKEGVSFARFAPGRRDPTWLPHVRLVGVNVNTDREFGLALLRFLSGELRRRADAAKQHEVTNLAELRAEDPEGSWPRIVAVVDEFQVLLAGRDAVAAEAVDLLEDLARRGRSQGIHLILASQDVSGIEALWGRPALVAQFSLRIALPRARRVLAETNAAADSLPRYHAVVNADSGATEANRVVRVPAAGDREQWSALQHRLWRRRPPEMGPPRLFDGDVVPKLADSPDFRGLRAAASPAAPIALLGETIDVTARSARTVLRRAPGRNLAVLGTRVDEACAVLATAGRSLAAQFTPEGARFSVVCLDADARAAAEALHARIPDCGWYDAENVDWLLEDAAAEATAAWPADRPHFILIYAADALPGGKAAGDQLRTVLRQGPERRLHVLGWWRGAGLLRDSLGGHAARTDAIGSWVALDVHGSELAPYYPGTGAPNWYPRPWRALHFDRSVHRGAEVLIPYGNS</sequence>
<dbReference type="EMBL" id="BOMP01000095">
    <property type="protein sequence ID" value="GIE42466.1"/>
    <property type="molecule type" value="Genomic_DNA"/>
</dbReference>
<evidence type="ECO:0000256" key="5">
    <source>
        <dbReference type="SAM" id="MobiDB-lite"/>
    </source>
</evidence>
<dbReference type="GO" id="GO:0003677">
    <property type="term" value="F:DNA binding"/>
    <property type="evidence" value="ECO:0007669"/>
    <property type="project" value="InterPro"/>
</dbReference>
<dbReference type="InterPro" id="IPR050206">
    <property type="entry name" value="FtsK/SpoIIIE/SftA"/>
</dbReference>
<proteinExistence type="predicted"/>
<keyword evidence="7" id="KW-0132">Cell division</keyword>
<dbReference type="InterPro" id="IPR002543">
    <property type="entry name" value="FtsK_dom"/>
</dbReference>
<keyword evidence="10" id="KW-1185">Reference proteome</keyword>
<dbReference type="Proteomes" id="UP000631312">
    <property type="component" value="Unassembled WGS sequence"/>
</dbReference>
<feature type="domain" description="FtsK" evidence="6">
    <location>
        <begin position="422"/>
        <end position="628"/>
    </location>
</feature>
<evidence type="ECO:0000313" key="7">
    <source>
        <dbReference type="EMBL" id="GIE42466.1"/>
    </source>
</evidence>
<dbReference type="PANTHER" id="PTHR22683:SF41">
    <property type="entry name" value="DNA TRANSLOCASE FTSK"/>
    <property type="match status" value="1"/>
</dbReference>
<name>A0A7W7MLU0_9ACTN</name>
<accession>A0A7W7MLU0</accession>
<dbReference type="GO" id="GO:0005524">
    <property type="term" value="F:ATP binding"/>
    <property type="evidence" value="ECO:0007669"/>
    <property type="project" value="UniProtKB-UniRule"/>
</dbReference>
<dbReference type="InterPro" id="IPR027417">
    <property type="entry name" value="P-loop_NTPase"/>
</dbReference>
<feature type="binding site" evidence="3">
    <location>
        <begin position="441"/>
        <end position="448"/>
    </location>
    <ligand>
        <name>ATP</name>
        <dbReference type="ChEBI" id="CHEBI:30616"/>
    </ligand>
</feature>
<evidence type="ECO:0000256" key="1">
    <source>
        <dbReference type="ARBA" id="ARBA00022741"/>
    </source>
</evidence>
<evidence type="ECO:0000313" key="8">
    <source>
        <dbReference type="EMBL" id="MBB4754681.1"/>
    </source>
</evidence>
<protein>
    <submittedName>
        <fullName evidence="7">Cell division protein FtsK</fullName>
    </submittedName>
</protein>
<feature type="coiled-coil region" evidence="4">
    <location>
        <begin position="20"/>
        <end position="47"/>
    </location>
</feature>
<dbReference type="AlphaFoldDB" id="A0A7W7MLU0"/>
<dbReference type="GO" id="GO:0051301">
    <property type="term" value="P:cell division"/>
    <property type="evidence" value="ECO:0007669"/>
    <property type="project" value="UniProtKB-KW"/>
</dbReference>
<keyword evidence="2 3" id="KW-0067">ATP-binding</keyword>
<dbReference type="Gene3D" id="3.40.50.300">
    <property type="entry name" value="P-loop containing nucleotide triphosphate hydrolases"/>
    <property type="match status" value="2"/>
</dbReference>
<evidence type="ECO:0000313" key="9">
    <source>
        <dbReference type="Proteomes" id="UP000590511"/>
    </source>
</evidence>
<feature type="compositionally biased region" description="Pro residues" evidence="5">
    <location>
        <begin position="159"/>
        <end position="170"/>
    </location>
</feature>
<dbReference type="EMBL" id="JACHNC010000001">
    <property type="protein sequence ID" value="MBB4754681.1"/>
    <property type="molecule type" value="Genomic_DNA"/>
</dbReference>
<evidence type="ECO:0000313" key="10">
    <source>
        <dbReference type="Proteomes" id="UP000631312"/>
    </source>
</evidence>
<dbReference type="PANTHER" id="PTHR22683">
    <property type="entry name" value="SPORULATION PROTEIN RELATED"/>
    <property type="match status" value="1"/>
</dbReference>
<evidence type="ECO:0000259" key="6">
    <source>
        <dbReference type="PROSITE" id="PS50901"/>
    </source>
</evidence>
<gene>
    <name evidence="7" type="ORF">Alo02nite_53640</name>
    <name evidence="8" type="ORF">BJ964_008842</name>
</gene>
<reference evidence="8 9" key="1">
    <citation type="submission" date="2020-08" db="EMBL/GenBank/DDBJ databases">
        <title>Sequencing the genomes of 1000 actinobacteria strains.</title>
        <authorList>
            <person name="Klenk H.-P."/>
        </authorList>
    </citation>
    <scope>NUCLEOTIDE SEQUENCE [LARGE SCALE GENOMIC DNA]</scope>
    <source>
        <strain evidence="8 9">DSM 43150</strain>
    </source>
</reference>
<dbReference type="SUPFAM" id="SSF52540">
    <property type="entry name" value="P-loop containing nucleoside triphosphate hydrolases"/>
    <property type="match status" value="1"/>
</dbReference>
<reference evidence="7 10" key="2">
    <citation type="submission" date="2021-01" db="EMBL/GenBank/DDBJ databases">
        <title>Whole genome shotgun sequence of Actinoplanes lobatus NBRC 12513.</title>
        <authorList>
            <person name="Komaki H."/>
            <person name="Tamura T."/>
        </authorList>
    </citation>
    <scope>NUCLEOTIDE SEQUENCE [LARGE SCALE GENOMIC DNA]</scope>
    <source>
        <strain evidence="7 10">NBRC 12513</strain>
    </source>
</reference>
<dbReference type="Proteomes" id="UP000590511">
    <property type="component" value="Unassembled WGS sequence"/>
</dbReference>
<dbReference type="RefSeq" id="WP_188126192.1">
    <property type="nucleotide sequence ID" value="NZ_BOMP01000095.1"/>
</dbReference>
<organism evidence="8 9">
    <name type="scientific">Actinoplanes lobatus</name>
    <dbReference type="NCBI Taxonomy" id="113568"/>
    <lineage>
        <taxon>Bacteria</taxon>
        <taxon>Bacillati</taxon>
        <taxon>Actinomycetota</taxon>
        <taxon>Actinomycetes</taxon>
        <taxon>Micromonosporales</taxon>
        <taxon>Micromonosporaceae</taxon>
        <taxon>Actinoplanes</taxon>
    </lineage>
</organism>
<feature type="region of interest" description="Disordered" evidence="5">
    <location>
        <begin position="121"/>
        <end position="182"/>
    </location>
</feature>
<keyword evidence="4" id="KW-0175">Coiled coil</keyword>
<keyword evidence="7" id="KW-0131">Cell cycle</keyword>
<evidence type="ECO:0000256" key="2">
    <source>
        <dbReference type="ARBA" id="ARBA00022840"/>
    </source>
</evidence>